<dbReference type="Pfam" id="PF03372">
    <property type="entry name" value="Exo_endo_phos"/>
    <property type="match status" value="2"/>
</dbReference>
<dbReference type="InterPro" id="IPR005135">
    <property type="entry name" value="Endo/exonuclease/phosphatase"/>
</dbReference>
<dbReference type="SUPFAM" id="SSF56219">
    <property type="entry name" value="DNase I-like"/>
    <property type="match status" value="3"/>
</dbReference>
<evidence type="ECO:0000256" key="1">
    <source>
        <dbReference type="SAM" id="Phobius"/>
    </source>
</evidence>
<keyword evidence="4" id="KW-1185">Reference proteome</keyword>
<dbReference type="PANTHER" id="PTHR12121:SF36">
    <property type="entry name" value="ENDONUCLEASE_EXONUCLEASE_PHOSPHATASE DOMAIN-CONTAINING PROTEIN"/>
    <property type="match status" value="1"/>
</dbReference>
<proteinExistence type="predicted"/>
<keyword evidence="1" id="KW-0812">Transmembrane</keyword>
<name>A0AAV7FAS2_ARIFI</name>
<reference evidence="3 4" key="1">
    <citation type="submission" date="2021-07" db="EMBL/GenBank/DDBJ databases">
        <title>The Aristolochia fimbriata genome: insights into angiosperm evolution, floral development and chemical biosynthesis.</title>
        <authorList>
            <person name="Jiao Y."/>
        </authorList>
    </citation>
    <scope>NUCLEOTIDE SEQUENCE [LARGE SCALE GENOMIC DNA]</scope>
    <source>
        <strain evidence="3">IBCAS-2021</strain>
        <tissue evidence="3">Leaf</tissue>
    </source>
</reference>
<dbReference type="InterPro" id="IPR050410">
    <property type="entry name" value="CCR4/nocturin_mRNA_transcr"/>
</dbReference>
<dbReference type="Gene3D" id="3.60.10.10">
    <property type="entry name" value="Endonuclease/exonuclease/phosphatase"/>
    <property type="match status" value="3"/>
</dbReference>
<sequence length="665" mass="75872">MPNGVYTNKESIAHSVCGTRMNQQEVGTIRKHLVEFARNQDAPILFCGDLNSSYNSGTRMNQQEVIQHDLILIRKSLIIYLILVNTHISRTNPSSTEVVETLRLLQVARIQKLLVELARDQDAPILFCGDLNSTYNSLAYELITCGTLNNRKLGNAQRSIHKNKESIAHSACGTRMNQQELITSGTLKNRKLGNAQWSIHKQGIYCSFRLRNSYEPTRGNAPGPYTDQKIIDYISHSENHFEVIDFLCLPNLHGKNEPDGEDFWKRVNTHISRSNPSSTEVVETLRLLQVARIQKLLVEFARNQDAPILFCGDLNSTYNSLAYELITCGTLNNRKLGNAQRSIHKQGIYSTFRLRNSYEPTRGNAPGPYTDLKIIDYISYSENHFEVIDFLCLPNLHGMNAPDGEDFWKRGSDHMPTMSRFIFWPLHQNGNLAMPNGVYTNKESIAHSVCGTRMNQQEVMHQGLILIRKSLIIYLILRIILKSLIFYAYLICMERTHQTVNTHISQTNPSKTEVVETLRLLQVARILKHLVEFARNQDAPILFCGDLNSSYNSLAYELITSGTLNNRKLGNAQWSLHKEGIYCTFRLRNSYEPTRGNAPGPYTDLKIIDYISYSENHFEVIDFLCLPNLHGKNAPDGEDFLKRGSDHMPTMSRFIFWPLRQNGIA</sequence>
<organism evidence="3 4">
    <name type="scientific">Aristolochia fimbriata</name>
    <name type="common">White veined hardy Dutchman's pipe vine</name>
    <dbReference type="NCBI Taxonomy" id="158543"/>
    <lineage>
        <taxon>Eukaryota</taxon>
        <taxon>Viridiplantae</taxon>
        <taxon>Streptophyta</taxon>
        <taxon>Embryophyta</taxon>
        <taxon>Tracheophyta</taxon>
        <taxon>Spermatophyta</taxon>
        <taxon>Magnoliopsida</taxon>
        <taxon>Magnoliidae</taxon>
        <taxon>Piperales</taxon>
        <taxon>Aristolochiaceae</taxon>
        <taxon>Aristolochia</taxon>
    </lineage>
</organism>
<feature type="transmembrane region" description="Helical" evidence="1">
    <location>
        <begin position="471"/>
        <end position="492"/>
    </location>
</feature>
<accession>A0AAV7FAS2</accession>
<evidence type="ECO:0000259" key="2">
    <source>
        <dbReference type="Pfam" id="PF03372"/>
    </source>
</evidence>
<dbReference type="GO" id="GO:0000175">
    <property type="term" value="F:3'-5'-RNA exonuclease activity"/>
    <property type="evidence" value="ECO:0007669"/>
    <property type="project" value="TreeGrafter"/>
</dbReference>
<feature type="domain" description="Endonuclease/exonuclease/phosphatase" evidence="2">
    <location>
        <begin position="516"/>
        <end position="647"/>
    </location>
</feature>
<dbReference type="PANTHER" id="PTHR12121">
    <property type="entry name" value="CARBON CATABOLITE REPRESSOR PROTEIN 4"/>
    <property type="match status" value="1"/>
</dbReference>
<evidence type="ECO:0000313" key="3">
    <source>
        <dbReference type="EMBL" id="KAG9458295.1"/>
    </source>
</evidence>
<comment type="caution">
    <text evidence="3">The sequence shown here is derived from an EMBL/GenBank/DDBJ whole genome shotgun (WGS) entry which is preliminary data.</text>
</comment>
<dbReference type="Proteomes" id="UP000825729">
    <property type="component" value="Unassembled WGS sequence"/>
</dbReference>
<dbReference type="InterPro" id="IPR036691">
    <property type="entry name" value="Endo/exonu/phosph_ase_sf"/>
</dbReference>
<dbReference type="AlphaFoldDB" id="A0AAV7FAS2"/>
<keyword evidence="1" id="KW-0472">Membrane</keyword>
<protein>
    <recommendedName>
        <fullName evidence="2">Endonuclease/exonuclease/phosphatase domain-containing protein</fullName>
    </recommendedName>
</protein>
<gene>
    <name evidence="3" type="ORF">H6P81_002803</name>
</gene>
<evidence type="ECO:0000313" key="4">
    <source>
        <dbReference type="Proteomes" id="UP000825729"/>
    </source>
</evidence>
<keyword evidence="1" id="KW-1133">Transmembrane helix</keyword>
<feature type="domain" description="Endonuclease/exonuclease/phosphatase" evidence="2">
    <location>
        <begin position="276"/>
        <end position="414"/>
    </location>
</feature>
<dbReference type="EMBL" id="JAINDJ010000002">
    <property type="protein sequence ID" value="KAG9458295.1"/>
    <property type="molecule type" value="Genomic_DNA"/>
</dbReference>